<evidence type="ECO:0000313" key="4">
    <source>
        <dbReference type="Proteomes" id="UP000438093"/>
    </source>
</evidence>
<dbReference type="AlphaFoldDB" id="A0A6N7RRN3"/>
<dbReference type="KEGG" id="egd:GS424_003250"/>
<sequence length="77" mass="7839">MNTFKQDAASKLGKARAWLVVGEEDGGSEIVQTVIVLGFAVGLGAALLLLQGNIQTAITKAGTSVTDMFSKITSGAA</sequence>
<proteinExistence type="predicted"/>
<evidence type="ECO:0000313" key="2">
    <source>
        <dbReference type="EMBL" id="MRX83916.1"/>
    </source>
</evidence>
<evidence type="ECO:0000313" key="5">
    <source>
        <dbReference type="Proteomes" id="UP000478463"/>
    </source>
</evidence>
<keyword evidence="1" id="KW-0472">Membrane</keyword>
<dbReference type="Proteomes" id="UP000478463">
    <property type="component" value="Chromosome"/>
</dbReference>
<keyword evidence="4" id="KW-1185">Reference proteome</keyword>
<evidence type="ECO:0000256" key="1">
    <source>
        <dbReference type="SAM" id="Phobius"/>
    </source>
</evidence>
<accession>A0A6L7IW55</accession>
<keyword evidence="1" id="KW-0812">Transmembrane</keyword>
<gene>
    <name evidence="2" type="ORF">GJG86_15655</name>
    <name evidence="3" type="ORF">GS424_003250</name>
</gene>
<reference evidence="3 5" key="3">
    <citation type="submission" date="2020-10" db="EMBL/GenBank/DDBJ databases">
        <title>Eggerthella sp. nov., isolated from human feces.</title>
        <authorList>
            <person name="Yajun G."/>
        </authorList>
    </citation>
    <scope>NUCLEOTIDE SEQUENCE [LARGE SCALE GENOMIC DNA]</scope>
    <source>
        <strain evidence="3 5">HF-1101</strain>
    </source>
</reference>
<accession>A0A6N7RRN3</accession>
<reference evidence="4" key="1">
    <citation type="submission" date="2019-08" db="EMBL/GenBank/DDBJ databases">
        <title>Arthrobacter sp. nov., isolated from plateau pika and Tibetan wild ass.</title>
        <authorList>
            <person name="Ge Y."/>
        </authorList>
    </citation>
    <scope>NUCLEOTIDE SEQUENCE [LARGE SCALE GENOMIC DNA]</scope>
    <source>
        <strain evidence="4">HF-4214</strain>
    </source>
</reference>
<protein>
    <submittedName>
        <fullName evidence="2">Uncharacterized protein</fullName>
    </submittedName>
</protein>
<organism evidence="2 4">
    <name type="scientific">Eggerthella guodeyinii</name>
    <dbReference type="NCBI Taxonomy" id="2690837"/>
    <lineage>
        <taxon>Bacteria</taxon>
        <taxon>Bacillati</taxon>
        <taxon>Actinomycetota</taxon>
        <taxon>Coriobacteriia</taxon>
        <taxon>Eggerthellales</taxon>
        <taxon>Eggerthellaceae</taxon>
        <taxon>Eggerthella</taxon>
    </lineage>
</organism>
<evidence type="ECO:0000313" key="3">
    <source>
        <dbReference type="EMBL" id="QOS68893.1"/>
    </source>
</evidence>
<keyword evidence="1" id="KW-1133">Transmembrane helix</keyword>
<dbReference type="EMBL" id="CP063310">
    <property type="protein sequence ID" value="QOS68893.1"/>
    <property type="molecule type" value="Genomic_DNA"/>
</dbReference>
<feature type="transmembrane region" description="Helical" evidence="1">
    <location>
        <begin position="30"/>
        <end position="50"/>
    </location>
</feature>
<dbReference type="EMBL" id="VTFY01000018">
    <property type="protein sequence ID" value="MRX83916.1"/>
    <property type="molecule type" value="Genomic_DNA"/>
</dbReference>
<dbReference type="RefSeq" id="WP_154334781.1">
    <property type="nucleotide sequence ID" value="NZ_CP063310.1"/>
</dbReference>
<dbReference type="Proteomes" id="UP000438093">
    <property type="component" value="Unassembled WGS sequence"/>
</dbReference>
<name>A0A6N7RRN3_9ACTN</name>
<reference evidence="2" key="2">
    <citation type="submission" date="2019-08" db="EMBL/GenBank/DDBJ databases">
        <authorList>
            <person name="Ge Y."/>
        </authorList>
    </citation>
    <scope>NUCLEOTIDE SEQUENCE</scope>
    <source>
        <strain evidence="2">HF-4214</strain>
    </source>
</reference>